<gene>
    <name evidence="1" type="ORF">FCALED_LOCUS7351</name>
</gene>
<evidence type="ECO:0000313" key="2">
    <source>
        <dbReference type="Proteomes" id="UP000789570"/>
    </source>
</evidence>
<accession>A0A9N9BQH8</accession>
<name>A0A9N9BQH8_9GLOM</name>
<proteinExistence type="predicted"/>
<organism evidence="1 2">
    <name type="scientific">Funneliformis caledonium</name>
    <dbReference type="NCBI Taxonomy" id="1117310"/>
    <lineage>
        <taxon>Eukaryota</taxon>
        <taxon>Fungi</taxon>
        <taxon>Fungi incertae sedis</taxon>
        <taxon>Mucoromycota</taxon>
        <taxon>Glomeromycotina</taxon>
        <taxon>Glomeromycetes</taxon>
        <taxon>Glomerales</taxon>
        <taxon>Glomeraceae</taxon>
        <taxon>Funneliformis</taxon>
    </lineage>
</organism>
<dbReference type="EMBL" id="CAJVPQ010001928">
    <property type="protein sequence ID" value="CAG8576128.1"/>
    <property type="molecule type" value="Genomic_DNA"/>
</dbReference>
<keyword evidence="2" id="KW-1185">Reference proteome</keyword>
<protein>
    <submittedName>
        <fullName evidence="1">4717_t:CDS:1</fullName>
    </submittedName>
</protein>
<comment type="caution">
    <text evidence="1">The sequence shown here is derived from an EMBL/GenBank/DDBJ whole genome shotgun (WGS) entry which is preliminary data.</text>
</comment>
<sequence>MDSTSIGESFSVASAIEDVLSLTIDKKKHVEIADILNPFIALLATIITFLADSKTFVTC</sequence>
<dbReference type="AlphaFoldDB" id="A0A9N9BQH8"/>
<evidence type="ECO:0000313" key="1">
    <source>
        <dbReference type="EMBL" id="CAG8576128.1"/>
    </source>
</evidence>
<dbReference type="Proteomes" id="UP000789570">
    <property type="component" value="Unassembled WGS sequence"/>
</dbReference>
<reference evidence="1" key="1">
    <citation type="submission" date="2021-06" db="EMBL/GenBank/DDBJ databases">
        <authorList>
            <person name="Kallberg Y."/>
            <person name="Tangrot J."/>
            <person name="Rosling A."/>
        </authorList>
    </citation>
    <scope>NUCLEOTIDE SEQUENCE</scope>
    <source>
        <strain evidence="1">UK204</strain>
    </source>
</reference>